<evidence type="ECO:0000259" key="2">
    <source>
        <dbReference type="SMART" id="SM00382"/>
    </source>
</evidence>
<dbReference type="InterPro" id="IPR054289">
    <property type="entry name" value="DUF7025"/>
</dbReference>
<feature type="compositionally biased region" description="Basic and acidic residues" evidence="1">
    <location>
        <begin position="29"/>
        <end position="59"/>
    </location>
</feature>
<feature type="region of interest" description="Disordered" evidence="1">
    <location>
        <begin position="1"/>
        <end position="59"/>
    </location>
</feature>
<dbReference type="CDD" id="cd19481">
    <property type="entry name" value="RecA-like_protease"/>
    <property type="match status" value="1"/>
</dbReference>
<feature type="domain" description="AAA+ ATPase" evidence="2">
    <location>
        <begin position="455"/>
        <end position="582"/>
    </location>
</feature>
<dbReference type="OrthoDB" id="10042665at2759"/>
<protein>
    <submittedName>
        <fullName evidence="3">Putative AAA domain-containing protein</fullName>
    </submittedName>
</protein>
<evidence type="ECO:0000313" key="3">
    <source>
        <dbReference type="EMBL" id="TVY84619.1"/>
    </source>
</evidence>
<evidence type="ECO:0000256" key="1">
    <source>
        <dbReference type="SAM" id="MobiDB-lite"/>
    </source>
</evidence>
<dbReference type="PANTHER" id="PTHR46411">
    <property type="entry name" value="FAMILY ATPASE, PUTATIVE-RELATED"/>
    <property type="match status" value="1"/>
</dbReference>
<accession>A0A8T9CFJ2</accession>
<gene>
    <name evidence="3" type="ORF">LSUE1_G001510</name>
</gene>
<organism evidence="3 4">
    <name type="scientific">Lachnellula suecica</name>
    <dbReference type="NCBI Taxonomy" id="602035"/>
    <lineage>
        <taxon>Eukaryota</taxon>
        <taxon>Fungi</taxon>
        <taxon>Dikarya</taxon>
        <taxon>Ascomycota</taxon>
        <taxon>Pezizomycotina</taxon>
        <taxon>Leotiomycetes</taxon>
        <taxon>Helotiales</taxon>
        <taxon>Lachnaceae</taxon>
        <taxon>Lachnellula</taxon>
    </lineage>
</organism>
<keyword evidence="4" id="KW-1185">Reference proteome</keyword>
<name>A0A8T9CFJ2_9HELO</name>
<evidence type="ECO:0000313" key="4">
    <source>
        <dbReference type="Proteomes" id="UP000469558"/>
    </source>
</evidence>
<dbReference type="InterPro" id="IPR027417">
    <property type="entry name" value="P-loop_NTPase"/>
</dbReference>
<feature type="compositionally biased region" description="Polar residues" evidence="1">
    <location>
        <begin position="1"/>
        <end position="15"/>
    </location>
</feature>
<dbReference type="Proteomes" id="UP000469558">
    <property type="component" value="Unassembled WGS sequence"/>
</dbReference>
<dbReference type="EMBL" id="QGMK01000069">
    <property type="protein sequence ID" value="TVY84619.1"/>
    <property type="molecule type" value="Genomic_DNA"/>
</dbReference>
<dbReference type="SUPFAM" id="SSF52540">
    <property type="entry name" value="P-loop containing nucleoside triphosphate hydrolases"/>
    <property type="match status" value="1"/>
</dbReference>
<comment type="caution">
    <text evidence="3">The sequence shown here is derived from an EMBL/GenBank/DDBJ whole genome shotgun (WGS) entry which is preliminary data.</text>
</comment>
<sequence length="657" mass="74278">MSNPAINKKPSTSPENRVESEDVTTSRMNDGEKKDSTEQESDEKQKVVAGKEKEKEKTEATRIARYDDIFDYRSYQRKLVKSAKPKKKTDNKKPILIVRRNFDYKNRHTSTTVDIKSKGLADVLIDCNDDVEGLGLNQNPPSAEPGLFYHSRQALIDRLAQEQEKESSAQEEILVADLKTALLFTEEEHGSAIADISTLLPAQECTWDLLWALFKPSSLVFHFHKYTQQPSLLLFRCMRKKTHQDGTIYWGVDCDVIADSGVRFGLARYPENIEIDQFEGARKIRDLYVVPLQFMEGESELRSFLGERGRRYVALKKSYWEVSGLAVREERNPNLAWATKRFSFSAYGRVMIDSAAFNTHNPDCEYMANVHTAVNCDKLTEDQYLICLPYAVGFSFGNKRWGGFAVSKLEPITWGTESFRSLVMEPKRKKLIHSLVKQHTAAPDTYNDLVVGKGRGLVILLSGNPGCGKTLTAEAVAEVTRKPLYMISAGELGTSPEKVDPALTLALELAHRWEAVLLLDEADVFLQARNTTDLARNALVSIFLRQLEYYKGILVLTTNRVADCDPAFKSRIHISLHYPDLEFDARKEIWKTFIMKAQKGEKKPQGMELEEIDRLAAHPLNGRQIKNLVGSARSIARESEENLDASHITTVLDVMSG</sequence>
<dbReference type="GO" id="GO:0005524">
    <property type="term" value="F:ATP binding"/>
    <property type="evidence" value="ECO:0007669"/>
    <property type="project" value="InterPro"/>
</dbReference>
<proteinExistence type="predicted"/>
<dbReference type="SMART" id="SM00382">
    <property type="entry name" value="AAA"/>
    <property type="match status" value="1"/>
</dbReference>
<dbReference type="GO" id="GO:0016887">
    <property type="term" value="F:ATP hydrolysis activity"/>
    <property type="evidence" value="ECO:0007669"/>
    <property type="project" value="InterPro"/>
</dbReference>
<dbReference type="InterPro" id="IPR003593">
    <property type="entry name" value="AAA+_ATPase"/>
</dbReference>
<dbReference type="Gene3D" id="3.40.50.300">
    <property type="entry name" value="P-loop containing nucleotide triphosphate hydrolases"/>
    <property type="match status" value="1"/>
</dbReference>
<dbReference type="Pfam" id="PF00004">
    <property type="entry name" value="AAA"/>
    <property type="match status" value="1"/>
</dbReference>
<dbReference type="Pfam" id="PF22942">
    <property type="entry name" value="DUF7025"/>
    <property type="match status" value="1"/>
</dbReference>
<reference evidence="3 4" key="1">
    <citation type="submission" date="2018-05" db="EMBL/GenBank/DDBJ databases">
        <title>Genome sequencing and assembly of the regulated plant pathogen Lachnellula willkommii and related sister species for the development of diagnostic species identification markers.</title>
        <authorList>
            <person name="Giroux E."/>
            <person name="Bilodeau G."/>
        </authorList>
    </citation>
    <scope>NUCLEOTIDE SEQUENCE [LARGE SCALE GENOMIC DNA]</scope>
    <source>
        <strain evidence="3 4">CBS 268.59</strain>
    </source>
</reference>
<dbReference type="InterPro" id="IPR003959">
    <property type="entry name" value="ATPase_AAA_core"/>
</dbReference>
<dbReference type="PANTHER" id="PTHR46411:SF2">
    <property type="entry name" value="AAA+ ATPASE DOMAIN-CONTAINING PROTEIN"/>
    <property type="match status" value="1"/>
</dbReference>
<dbReference type="AlphaFoldDB" id="A0A8T9CFJ2"/>